<organism evidence="12 13">
    <name type="scientific">Candidatus Acidiferrum panamense</name>
    <dbReference type="NCBI Taxonomy" id="2741543"/>
    <lineage>
        <taxon>Bacteria</taxon>
        <taxon>Pseudomonadati</taxon>
        <taxon>Acidobacteriota</taxon>
        <taxon>Terriglobia</taxon>
        <taxon>Candidatus Acidiferrales</taxon>
        <taxon>Candidatus Acidiferrum</taxon>
    </lineage>
</organism>
<dbReference type="Proteomes" id="UP000567293">
    <property type="component" value="Unassembled WGS sequence"/>
</dbReference>
<dbReference type="InterPro" id="IPR046884">
    <property type="entry name" value="MnmA-like_central"/>
</dbReference>
<dbReference type="FunFam" id="3.40.50.620:FF:000115">
    <property type="entry name" value="tRNA-specific 2-thiouridylase MnmA"/>
    <property type="match status" value="1"/>
</dbReference>
<dbReference type="NCBIfam" id="TIGR00420">
    <property type="entry name" value="trmU"/>
    <property type="match status" value="1"/>
</dbReference>
<evidence type="ECO:0000256" key="5">
    <source>
        <dbReference type="ARBA" id="ARBA00022741"/>
    </source>
</evidence>
<dbReference type="HAMAP" id="MF_00144">
    <property type="entry name" value="tRNA_thiouridyl_MnmA"/>
    <property type="match status" value="1"/>
</dbReference>
<feature type="non-terminal residue" evidence="12">
    <location>
        <position position="372"/>
    </location>
</feature>
<keyword evidence="5" id="KW-0547">Nucleotide-binding</keyword>
<dbReference type="Pfam" id="PF03054">
    <property type="entry name" value="tRNA_Me_trans"/>
    <property type="match status" value="1"/>
</dbReference>
<dbReference type="Pfam" id="PF20259">
    <property type="entry name" value="tRNA_Me_trans_M"/>
    <property type="match status" value="1"/>
</dbReference>
<dbReference type="GO" id="GO:0000049">
    <property type="term" value="F:tRNA binding"/>
    <property type="evidence" value="ECO:0007669"/>
    <property type="project" value="UniProtKB-KW"/>
</dbReference>
<dbReference type="GO" id="GO:0005524">
    <property type="term" value="F:ATP binding"/>
    <property type="evidence" value="ECO:0007669"/>
    <property type="project" value="UniProtKB-KW"/>
</dbReference>
<keyword evidence="3 12" id="KW-0808">Transferase</keyword>
<evidence type="ECO:0000313" key="13">
    <source>
        <dbReference type="Proteomes" id="UP000567293"/>
    </source>
</evidence>
<evidence type="ECO:0000259" key="10">
    <source>
        <dbReference type="Pfam" id="PF20258"/>
    </source>
</evidence>
<keyword evidence="6" id="KW-0067">ATP-binding</keyword>
<comment type="caution">
    <text evidence="12">The sequence shown here is derived from an EMBL/GenBank/DDBJ whole genome shotgun (WGS) entry which is preliminary data.</text>
</comment>
<keyword evidence="2" id="KW-0820">tRNA-binding</keyword>
<dbReference type="InterPro" id="IPR004506">
    <property type="entry name" value="MnmA-like"/>
</dbReference>
<gene>
    <name evidence="12" type="primary">mnmA</name>
    <name evidence="12" type="ORF">HRJ53_06725</name>
</gene>
<name>A0A7V8NP93_9BACT</name>
<evidence type="ECO:0000256" key="4">
    <source>
        <dbReference type="ARBA" id="ARBA00022694"/>
    </source>
</evidence>
<keyword evidence="13" id="KW-1185">Reference proteome</keyword>
<evidence type="ECO:0000256" key="2">
    <source>
        <dbReference type="ARBA" id="ARBA00022555"/>
    </source>
</evidence>
<dbReference type="EC" id="2.8.1.13" evidence="1"/>
<accession>A0A7V8NP93</accession>
<evidence type="ECO:0000256" key="7">
    <source>
        <dbReference type="ARBA" id="ARBA00022884"/>
    </source>
</evidence>
<dbReference type="EMBL" id="JACDQQ010000658">
    <property type="protein sequence ID" value="MBA0084670.1"/>
    <property type="molecule type" value="Genomic_DNA"/>
</dbReference>
<dbReference type="CDD" id="cd01998">
    <property type="entry name" value="MnmA_TRMU-like"/>
    <property type="match status" value="1"/>
</dbReference>
<dbReference type="Gene3D" id="2.30.30.280">
    <property type="entry name" value="Adenine nucleotide alpha hydrolases-like domains"/>
    <property type="match status" value="1"/>
</dbReference>
<dbReference type="InterPro" id="IPR046885">
    <property type="entry name" value="MnmA-like_C"/>
</dbReference>
<dbReference type="PANTHER" id="PTHR11933">
    <property type="entry name" value="TRNA 5-METHYLAMINOMETHYL-2-THIOURIDYLATE -METHYLTRANSFERASE"/>
    <property type="match status" value="1"/>
</dbReference>
<dbReference type="FunFam" id="2.30.30.280:FF:000001">
    <property type="entry name" value="tRNA-specific 2-thiouridylase MnmA"/>
    <property type="match status" value="1"/>
</dbReference>
<dbReference type="PANTHER" id="PTHR11933:SF5">
    <property type="entry name" value="MITOCHONDRIAL TRNA-SPECIFIC 2-THIOURIDYLASE 1"/>
    <property type="match status" value="1"/>
</dbReference>
<dbReference type="AlphaFoldDB" id="A0A7V8NP93"/>
<evidence type="ECO:0000256" key="1">
    <source>
        <dbReference type="ARBA" id="ARBA00011949"/>
    </source>
</evidence>
<comment type="catalytic activity">
    <reaction evidence="9">
        <text>S-sulfanyl-L-cysteinyl-[protein] + uridine(34) in tRNA + AH2 + ATP = 2-thiouridine(34) in tRNA + L-cysteinyl-[protein] + A + AMP + diphosphate + H(+)</text>
        <dbReference type="Rhea" id="RHEA:47032"/>
        <dbReference type="Rhea" id="RHEA-COMP:10131"/>
        <dbReference type="Rhea" id="RHEA-COMP:11726"/>
        <dbReference type="Rhea" id="RHEA-COMP:11727"/>
        <dbReference type="Rhea" id="RHEA-COMP:11728"/>
        <dbReference type="ChEBI" id="CHEBI:13193"/>
        <dbReference type="ChEBI" id="CHEBI:15378"/>
        <dbReference type="ChEBI" id="CHEBI:17499"/>
        <dbReference type="ChEBI" id="CHEBI:29950"/>
        <dbReference type="ChEBI" id="CHEBI:30616"/>
        <dbReference type="ChEBI" id="CHEBI:33019"/>
        <dbReference type="ChEBI" id="CHEBI:61963"/>
        <dbReference type="ChEBI" id="CHEBI:65315"/>
        <dbReference type="ChEBI" id="CHEBI:87170"/>
        <dbReference type="ChEBI" id="CHEBI:456215"/>
        <dbReference type="EC" id="2.8.1.13"/>
    </reaction>
</comment>
<proteinExistence type="inferred from homology"/>
<dbReference type="GO" id="GO:0002143">
    <property type="term" value="P:tRNA wobble position uridine thiolation"/>
    <property type="evidence" value="ECO:0007669"/>
    <property type="project" value="TreeGrafter"/>
</dbReference>
<dbReference type="Pfam" id="PF20258">
    <property type="entry name" value="tRNA_Me_trans_C"/>
    <property type="match status" value="1"/>
</dbReference>
<evidence type="ECO:0000256" key="3">
    <source>
        <dbReference type="ARBA" id="ARBA00022679"/>
    </source>
</evidence>
<feature type="domain" description="tRNA-specific 2-thiouridylase MnmA-like C-terminal" evidence="10">
    <location>
        <begin position="307"/>
        <end position="372"/>
    </location>
</feature>
<dbReference type="GO" id="GO:0103016">
    <property type="term" value="F:tRNA-uridine 2-sulfurtransferase activity"/>
    <property type="evidence" value="ECO:0007669"/>
    <property type="project" value="UniProtKB-EC"/>
</dbReference>
<feature type="domain" description="tRNA-specific 2-thiouridylase MnmA-like central" evidence="11">
    <location>
        <begin position="244"/>
        <end position="300"/>
    </location>
</feature>
<dbReference type="SUPFAM" id="SSF52402">
    <property type="entry name" value="Adenine nucleotide alpha hydrolases-like"/>
    <property type="match status" value="1"/>
</dbReference>
<keyword evidence="7" id="KW-0694">RNA-binding</keyword>
<dbReference type="Gene3D" id="3.40.50.620">
    <property type="entry name" value="HUPs"/>
    <property type="match status" value="1"/>
</dbReference>
<sequence length="372" mass="41554">MNAATQFDTLPERRETEPGLVAVAMSGGVDSSTVAAVLQQQGRSVVGLTMQLWNQRRLPMFESDGPAEHRCCSLDDVYDARAVARHLHFPHYVVNFEEQFESRVVRPFVDHYLAGRTPVACTNCNTGVKFEPLLRMARQIGAERLATGHYARIRKNEATGRWELLRARDETKDQSYFLWGLTQEQLSQSEFPLGELSKDEVRALARRVKLPVAEKPDSMELCFVPNGDYVQFIHAYSRERGTPLNDAGGEIVNEDGQVIGRHNGVHNFTVGQRKGLGFAAGKPLYVLSIDGQTNRVVVGEDEALRRRSFEVQSLNWVSIAPPSAALRASVKIRHKHDPAPAKVEPIDENRLRITFDTPQRAITPGQAAVVYA</sequence>
<keyword evidence="4" id="KW-0819">tRNA processing</keyword>
<evidence type="ECO:0000256" key="6">
    <source>
        <dbReference type="ARBA" id="ARBA00022840"/>
    </source>
</evidence>
<dbReference type="Gene3D" id="2.40.30.10">
    <property type="entry name" value="Translation factors"/>
    <property type="match status" value="1"/>
</dbReference>
<evidence type="ECO:0000313" key="12">
    <source>
        <dbReference type="EMBL" id="MBA0084670.1"/>
    </source>
</evidence>
<protein>
    <recommendedName>
        <fullName evidence="1">tRNA-uridine 2-sulfurtransferase</fullName>
        <ecNumber evidence="1">2.8.1.13</ecNumber>
    </recommendedName>
</protein>
<evidence type="ECO:0000256" key="9">
    <source>
        <dbReference type="ARBA" id="ARBA00051542"/>
    </source>
</evidence>
<dbReference type="NCBIfam" id="NF001138">
    <property type="entry name" value="PRK00143.1"/>
    <property type="match status" value="1"/>
</dbReference>
<reference evidence="12" key="1">
    <citation type="submission" date="2020-06" db="EMBL/GenBank/DDBJ databases">
        <title>Legume-microbial interactions unlock mineral nutrients during tropical forest succession.</title>
        <authorList>
            <person name="Epihov D.Z."/>
        </authorList>
    </citation>
    <scope>NUCLEOTIDE SEQUENCE [LARGE SCALE GENOMIC DNA]</scope>
    <source>
        <strain evidence="12">Pan2503</strain>
    </source>
</reference>
<evidence type="ECO:0000256" key="8">
    <source>
        <dbReference type="ARBA" id="ARBA00023157"/>
    </source>
</evidence>
<evidence type="ECO:0000259" key="11">
    <source>
        <dbReference type="Pfam" id="PF20259"/>
    </source>
</evidence>
<dbReference type="InterPro" id="IPR014729">
    <property type="entry name" value="Rossmann-like_a/b/a_fold"/>
</dbReference>
<dbReference type="InterPro" id="IPR023382">
    <property type="entry name" value="MnmA-like_central_sf"/>
</dbReference>
<keyword evidence="8" id="KW-1015">Disulfide bond</keyword>